<evidence type="ECO:0000256" key="5">
    <source>
        <dbReference type="ARBA" id="ARBA00022777"/>
    </source>
</evidence>
<gene>
    <name evidence="13" type="ORF">PUN28_001573</name>
</gene>
<dbReference type="AlphaFoldDB" id="A0AAW2H5N2"/>
<evidence type="ECO:0000256" key="1">
    <source>
        <dbReference type="ARBA" id="ARBA00022490"/>
    </source>
</evidence>
<keyword evidence="7" id="KW-0460">Magnesium</keyword>
<evidence type="ECO:0000259" key="12">
    <source>
        <dbReference type="Pfam" id="PF08544"/>
    </source>
</evidence>
<keyword evidence="6 10" id="KW-0067">ATP-binding</keyword>
<evidence type="ECO:0000313" key="13">
    <source>
        <dbReference type="EMBL" id="KAL0134880.1"/>
    </source>
</evidence>
<evidence type="ECO:0000256" key="3">
    <source>
        <dbReference type="ARBA" id="ARBA00022679"/>
    </source>
</evidence>
<dbReference type="Proteomes" id="UP001430953">
    <property type="component" value="Unassembled WGS sequence"/>
</dbReference>
<comment type="catalytic activity">
    <reaction evidence="10">
        <text>(R)-mevalonate + ATP = (R)-5-phosphomevalonate + ADP + H(+)</text>
        <dbReference type="Rhea" id="RHEA:17065"/>
        <dbReference type="ChEBI" id="CHEBI:15378"/>
        <dbReference type="ChEBI" id="CHEBI:30616"/>
        <dbReference type="ChEBI" id="CHEBI:36464"/>
        <dbReference type="ChEBI" id="CHEBI:58146"/>
        <dbReference type="ChEBI" id="CHEBI:456216"/>
        <dbReference type="EC" id="2.7.1.36"/>
    </reaction>
</comment>
<dbReference type="GO" id="GO:0005524">
    <property type="term" value="F:ATP binding"/>
    <property type="evidence" value="ECO:0007669"/>
    <property type="project" value="UniProtKB-KW"/>
</dbReference>
<dbReference type="SUPFAM" id="SSF54211">
    <property type="entry name" value="Ribosomal protein S5 domain 2-like"/>
    <property type="match status" value="1"/>
</dbReference>
<keyword evidence="4 10" id="KW-0547">Nucleotide-binding</keyword>
<dbReference type="EMBL" id="JADYXP020000001">
    <property type="protein sequence ID" value="KAL0134880.1"/>
    <property type="molecule type" value="Genomic_DNA"/>
</dbReference>
<accession>A0AAW2H5N2</accession>
<keyword evidence="1 10" id="KW-0963">Cytoplasm</keyword>
<keyword evidence="10" id="KW-0753">Steroid metabolism</keyword>
<keyword evidence="5 10" id="KW-0418">Kinase</keyword>
<comment type="similarity">
    <text evidence="10">Belongs to the GHMP kinase family. Mevalonate kinase subfamily.</text>
</comment>
<keyword evidence="10" id="KW-0752">Steroid biosynthesis</keyword>
<dbReference type="Pfam" id="PF00288">
    <property type="entry name" value="GHMP_kinases_N"/>
    <property type="match status" value="1"/>
</dbReference>
<evidence type="ECO:0000256" key="7">
    <source>
        <dbReference type="ARBA" id="ARBA00022842"/>
    </source>
</evidence>
<dbReference type="GO" id="GO:0005829">
    <property type="term" value="C:cytosol"/>
    <property type="evidence" value="ECO:0007669"/>
    <property type="project" value="TreeGrafter"/>
</dbReference>
<dbReference type="SUPFAM" id="SSF55060">
    <property type="entry name" value="GHMP Kinase, C-terminal domain"/>
    <property type="match status" value="1"/>
</dbReference>
<comment type="subcellular location">
    <subcellularLocation>
        <location evidence="10">Cytoplasm</location>
    </subcellularLocation>
</comment>
<sequence>MIKFEISAPGKVILFGEHAVVYGKTAVATSLNLRTTLRFTELTSSADFKHSIKIEFPNINLLIVVPLSAFLNYFFNDNFTYLPENSVHLHNHVKDFVESIADLLKKNDDKDIINRQKSSLRAFFYLLSCTIFNEELNIKDTSFHVYVSTNFSVGAGLGSSASFAVCLAGCFLHWSNLQKDKRNTFISDLDKISKYALDSEKIMHESPSGIDNSICTYGSMIRFENRKLVDMLQDVPKLNILLVNSGIVRNTKDLVKRVADVKNTSLTTFNSILDSIDDIAKNGWKTFNNMSSEGEDSKNPKWYSKLKTLIDTNQKLLHTLGVSHTQLDTICQLANKHSYSSKLTGAGGGGYVFVLLPPNEDEQSIISLINDLIEHGFDKFVRTSLGGNGVRLEE</sequence>
<dbReference type="PANTHER" id="PTHR43290">
    <property type="entry name" value="MEVALONATE KINASE"/>
    <property type="match status" value="1"/>
</dbReference>
<feature type="domain" description="GHMP kinase N-terminal" evidence="11">
    <location>
        <begin position="132"/>
        <end position="218"/>
    </location>
</feature>
<organism evidence="13 14">
    <name type="scientific">Cardiocondyla obscurior</name>
    <dbReference type="NCBI Taxonomy" id="286306"/>
    <lineage>
        <taxon>Eukaryota</taxon>
        <taxon>Metazoa</taxon>
        <taxon>Ecdysozoa</taxon>
        <taxon>Arthropoda</taxon>
        <taxon>Hexapoda</taxon>
        <taxon>Insecta</taxon>
        <taxon>Pterygota</taxon>
        <taxon>Neoptera</taxon>
        <taxon>Endopterygota</taxon>
        <taxon>Hymenoptera</taxon>
        <taxon>Apocrita</taxon>
        <taxon>Aculeata</taxon>
        <taxon>Formicoidea</taxon>
        <taxon>Formicidae</taxon>
        <taxon>Myrmicinae</taxon>
        <taxon>Cardiocondyla</taxon>
    </lineage>
</organism>
<reference evidence="13 14" key="1">
    <citation type="submission" date="2023-03" db="EMBL/GenBank/DDBJ databases">
        <title>High recombination rates correlate with genetic variation in Cardiocondyla obscurior ants.</title>
        <authorList>
            <person name="Errbii M."/>
        </authorList>
    </citation>
    <scope>NUCLEOTIDE SEQUENCE [LARGE SCALE GENOMIC DNA]</scope>
    <source>
        <strain evidence="13">Alpha-2009</strain>
        <tissue evidence="13">Whole body</tissue>
    </source>
</reference>
<keyword evidence="10" id="KW-0756">Sterol biosynthesis</keyword>
<keyword evidence="2 10" id="KW-0444">Lipid biosynthesis</keyword>
<dbReference type="InterPro" id="IPR006204">
    <property type="entry name" value="GHMP_kinase_N_dom"/>
</dbReference>
<evidence type="ECO:0000256" key="9">
    <source>
        <dbReference type="ARBA" id="ARBA00029438"/>
    </source>
</evidence>
<evidence type="ECO:0000256" key="4">
    <source>
        <dbReference type="ARBA" id="ARBA00022741"/>
    </source>
</evidence>
<feature type="domain" description="GHMP kinase C-terminal" evidence="12">
    <location>
        <begin position="312"/>
        <end position="366"/>
    </location>
</feature>
<dbReference type="Gene3D" id="3.30.70.890">
    <property type="entry name" value="GHMP kinase, C-terminal domain"/>
    <property type="match status" value="1"/>
</dbReference>
<dbReference type="GO" id="GO:0019287">
    <property type="term" value="P:isopentenyl diphosphate biosynthetic process, mevalonate pathway"/>
    <property type="evidence" value="ECO:0007669"/>
    <property type="project" value="TreeGrafter"/>
</dbReference>
<dbReference type="NCBIfam" id="TIGR00549">
    <property type="entry name" value="mevalon_kin"/>
    <property type="match status" value="1"/>
</dbReference>
<dbReference type="GO" id="GO:0004496">
    <property type="term" value="F:mevalonate kinase activity"/>
    <property type="evidence" value="ECO:0007669"/>
    <property type="project" value="UniProtKB-EC"/>
</dbReference>
<keyword evidence="14" id="KW-1185">Reference proteome</keyword>
<dbReference type="PRINTS" id="PR00959">
    <property type="entry name" value="MEVGALKINASE"/>
</dbReference>
<evidence type="ECO:0000259" key="11">
    <source>
        <dbReference type="Pfam" id="PF00288"/>
    </source>
</evidence>
<dbReference type="PANTHER" id="PTHR43290:SF2">
    <property type="entry name" value="MEVALONATE KINASE"/>
    <property type="match status" value="1"/>
</dbReference>
<evidence type="ECO:0000313" key="14">
    <source>
        <dbReference type="Proteomes" id="UP001430953"/>
    </source>
</evidence>
<keyword evidence="10" id="KW-1207">Sterol metabolism</keyword>
<comment type="caution">
    <text evidence="13">The sequence shown here is derived from an EMBL/GenBank/DDBJ whole genome shotgun (WGS) entry which is preliminary data.</text>
</comment>
<proteinExistence type="inferred from homology"/>
<dbReference type="InterPro" id="IPR013750">
    <property type="entry name" value="GHMP_kinase_C_dom"/>
</dbReference>
<evidence type="ECO:0000256" key="2">
    <source>
        <dbReference type="ARBA" id="ARBA00022516"/>
    </source>
</evidence>
<dbReference type="InterPro" id="IPR006205">
    <property type="entry name" value="Mev_gal_kin"/>
</dbReference>
<dbReference type="Gene3D" id="3.30.230.10">
    <property type="match status" value="1"/>
</dbReference>
<dbReference type="GO" id="GO:0006695">
    <property type="term" value="P:cholesterol biosynthetic process"/>
    <property type="evidence" value="ECO:0007669"/>
    <property type="project" value="TreeGrafter"/>
</dbReference>
<evidence type="ECO:0000256" key="10">
    <source>
        <dbReference type="RuleBase" id="RU363087"/>
    </source>
</evidence>
<dbReference type="EC" id="2.7.1.36" evidence="10"/>
<dbReference type="Pfam" id="PF08544">
    <property type="entry name" value="GHMP_kinases_C"/>
    <property type="match status" value="1"/>
</dbReference>
<comment type="pathway">
    <text evidence="9 10">Isoprenoid biosynthesis; isopentenyl diphosphate biosynthesis via mevalonate pathway; isopentenyl diphosphate from (R)-mevalonate: step 1/3.</text>
</comment>
<protein>
    <recommendedName>
        <fullName evidence="10">Mevalonate kinase</fullName>
        <shortName evidence="10">MK</shortName>
        <ecNumber evidence="10">2.7.1.36</ecNumber>
    </recommendedName>
</protein>
<keyword evidence="3 10" id="KW-0808">Transferase</keyword>
<evidence type="ECO:0000256" key="8">
    <source>
        <dbReference type="ARBA" id="ARBA00023098"/>
    </source>
</evidence>
<evidence type="ECO:0000256" key="6">
    <source>
        <dbReference type="ARBA" id="ARBA00022840"/>
    </source>
</evidence>
<name>A0AAW2H5N2_9HYME</name>
<dbReference type="InterPro" id="IPR020568">
    <property type="entry name" value="Ribosomal_Su5_D2-typ_SF"/>
</dbReference>
<keyword evidence="8 10" id="KW-0443">Lipid metabolism</keyword>
<dbReference type="InterPro" id="IPR036554">
    <property type="entry name" value="GHMP_kinase_C_sf"/>
</dbReference>
<dbReference type="InterPro" id="IPR014721">
    <property type="entry name" value="Ribsml_uS5_D2-typ_fold_subgr"/>
</dbReference>